<feature type="transmembrane region" description="Helical" evidence="1">
    <location>
        <begin position="6"/>
        <end position="24"/>
    </location>
</feature>
<dbReference type="AlphaFoldDB" id="A0A381SYL8"/>
<feature type="non-terminal residue" evidence="2">
    <location>
        <position position="25"/>
    </location>
</feature>
<keyword evidence="1" id="KW-0812">Transmembrane</keyword>
<sequence>MSFTKKTNSFLLYLILVFILAGCAG</sequence>
<reference evidence="2" key="1">
    <citation type="submission" date="2018-05" db="EMBL/GenBank/DDBJ databases">
        <authorList>
            <person name="Lanie J.A."/>
            <person name="Ng W.-L."/>
            <person name="Kazmierczak K.M."/>
            <person name="Andrzejewski T.M."/>
            <person name="Davidsen T.M."/>
            <person name="Wayne K.J."/>
            <person name="Tettelin H."/>
            <person name="Glass J.I."/>
            <person name="Rusch D."/>
            <person name="Podicherti R."/>
            <person name="Tsui H.-C.T."/>
            <person name="Winkler M.E."/>
        </authorList>
    </citation>
    <scope>NUCLEOTIDE SEQUENCE</scope>
</reference>
<evidence type="ECO:0000313" key="2">
    <source>
        <dbReference type="EMBL" id="SVA07497.1"/>
    </source>
</evidence>
<accession>A0A381SYL8</accession>
<dbReference type="EMBL" id="UINC01003574">
    <property type="protein sequence ID" value="SVA07497.1"/>
    <property type="molecule type" value="Genomic_DNA"/>
</dbReference>
<dbReference type="PROSITE" id="PS51257">
    <property type="entry name" value="PROKAR_LIPOPROTEIN"/>
    <property type="match status" value="1"/>
</dbReference>
<proteinExistence type="predicted"/>
<gene>
    <name evidence="2" type="ORF">METZ01_LOCUS60351</name>
</gene>
<organism evidence="2">
    <name type="scientific">marine metagenome</name>
    <dbReference type="NCBI Taxonomy" id="408172"/>
    <lineage>
        <taxon>unclassified sequences</taxon>
        <taxon>metagenomes</taxon>
        <taxon>ecological metagenomes</taxon>
    </lineage>
</organism>
<name>A0A381SYL8_9ZZZZ</name>
<evidence type="ECO:0000256" key="1">
    <source>
        <dbReference type="SAM" id="Phobius"/>
    </source>
</evidence>
<keyword evidence="1" id="KW-1133">Transmembrane helix</keyword>
<protein>
    <submittedName>
        <fullName evidence="2">Uncharacterized protein</fullName>
    </submittedName>
</protein>
<keyword evidence="1" id="KW-0472">Membrane</keyword>